<keyword evidence="2 6" id="KW-0889">Transcription antitermination</keyword>
<dbReference type="AlphaFoldDB" id="A0A419V3A9"/>
<organism evidence="8 9">
    <name type="scientific">Sinobaca qinghaiensis</name>
    <dbReference type="NCBI Taxonomy" id="342944"/>
    <lineage>
        <taxon>Bacteria</taxon>
        <taxon>Bacillati</taxon>
        <taxon>Bacillota</taxon>
        <taxon>Bacilli</taxon>
        <taxon>Bacillales</taxon>
        <taxon>Sporolactobacillaceae</taxon>
        <taxon>Sinobaca</taxon>
    </lineage>
</organism>
<accession>A0A419V3A9</accession>
<evidence type="ECO:0000313" key="9">
    <source>
        <dbReference type="Proteomes" id="UP000285120"/>
    </source>
</evidence>
<dbReference type="HAMAP" id="MF_00073">
    <property type="entry name" value="NusB"/>
    <property type="match status" value="1"/>
</dbReference>
<evidence type="ECO:0000256" key="6">
    <source>
        <dbReference type="HAMAP-Rule" id="MF_00073"/>
    </source>
</evidence>
<keyword evidence="5 6" id="KW-0804">Transcription</keyword>
<dbReference type="Gene3D" id="1.10.940.10">
    <property type="entry name" value="NusB-like"/>
    <property type="match status" value="1"/>
</dbReference>
<evidence type="ECO:0000259" key="7">
    <source>
        <dbReference type="Pfam" id="PF01029"/>
    </source>
</evidence>
<dbReference type="PANTHER" id="PTHR11078:SF3">
    <property type="entry name" value="ANTITERMINATION NUSB DOMAIN-CONTAINING PROTEIN"/>
    <property type="match status" value="1"/>
</dbReference>
<evidence type="ECO:0000256" key="5">
    <source>
        <dbReference type="ARBA" id="ARBA00023163"/>
    </source>
</evidence>
<evidence type="ECO:0000256" key="2">
    <source>
        <dbReference type="ARBA" id="ARBA00022814"/>
    </source>
</evidence>
<name>A0A419V3A9_9BACL</name>
<protein>
    <recommendedName>
        <fullName evidence="6">Transcription antitermination protein NusB</fullName>
    </recommendedName>
    <alternativeName>
        <fullName evidence="6">Antitermination factor NusB</fullName>
    </alternativeName>
</protein>
<dbReference type="EMBL" id="RAPK01000009">
    <property type="protein sequence ID" value="RKD72960.1"/>
    <property type="molecule type" value="Genomic_DNA"/>
</dbReference>
<reference evidence="8 9" key="1">
    <citation type="submission" date="2018-09" db="EMBL/GenBank/DDBJ databases">
        <title>Genomic Encyclopedia of Archaeal and Bacterial Type Strains, Phase II (KMG-II): from individual species to whole genera.</title>
        <authorList>
            <person name="Goeker M."/>
        </authorList>
    </citation>
    <scope>NUCLEOTIDE SEQUENCE [LARGE SCALE GENOMIC DNA]</scope>
    <source>
        <strain evidence="8 9">DSM 17008</strain>
    </source>
</reference>
<dbReference type="GO" id="GO:0031564">
    <property type="term" value="P:transcription antitermination"/>
    <property type="evidence" value="ECO:0007669"/>
    <property type="project" value="UniProtKB-KW"/>
</dbReference>
<dbReference type="Pfam" id="PF01029">
    <property type="entry name" value="NusB"/>
    <property type="match status" value="1"/>
</dbReference>
<dbReference type="InterPro" id="IPR006027">
    <property type="entry name" value="NusB_RsmB_TIM44"/>
</dbReference>
<dbReference type="Proteomes" id="UP000285120">
    <property type="component" value="Unassembled WGS sequence"/>
</dbReference>
<dbReference type="GO" id="GO:0006353">
    <property type="term" value="P:DNA-templated transcription termination"/>
    <property type="evidence" value="ECO:0007669"/>
    <property type="project" value="UniProtKB-UniRule"/>
</dbReference>
<dbReference type="RefSeq" id="WP_120193348.1">
    <property type="nucleotide sequence ID" value="NZ_RAPK01000009.1"/>
</dbReference>
<dbReference type="PANTHER" id="PTHR11078">
    <property type="entry name" value="N UTILIZATION SUBSTANCE PROTEIN B-RELATED"/>
    <property type="match status" value="1"/>
</dbReference>
<evidence type="ECO:0000313" key="8">
    <source>
        <dbReference type="EMBL" id="RKD72960.1"/>
    </source>
</evidence>
<keyword evidence="3 6" id="KW-0694">RNA-binding</keyword>
<comment type="function">
    <text evidence="6">Involved in transcription antitermination. Required for transcription of ribosomal RNA (rRNA) genes. Binds specifically to the boxA antiterminator sequence of the ribosomal RNA (rrn) operons.</text>
</comment>
<gene>
    <name evidence="6" type="primary">nusB</name>
    <name evidence="8" type="ORF">ATL39_2157</name>
</gene>
<keyword evidence="9" id="KW-1185">Reference proteome</keyword>
<comment type="similarity">
    <text evidence="1 6">Belongs to the NusB family.</text>
</comment>
<dbReference type="NCBIfam" id="TIGR01951">
    <property type="entry name" value="nusB"/>
    <property type="match status" value="1"/>
</dbReference>
<proteinExistence type="inferred from homology"/>
<keyword evidence="4 6" id="KW-0805">Transcription regulation</keyword>
<dbReference type="InterPro" id="IPR011605">
    <property type="entry name" value="NusB_fam"/>
</dbReference>
<evidence type="ECO:0000256" key="3">
    <source>
        <dbReference type="ARBA" id="ARBA00022884"/>
    </source>
</evidence>
<sequence length="137" mass="15594">MNRRLARLRAVQVLYQVDLTGVEWQRALENTLEEDETADEFLTTVIEGTLEEKEGIDAQLTEHLDNWTITRVGNIDRNILRESVYEMLFVEDIPLHVSVNEAIELGKAFGGKESGSFINGVLSNVLKECELKKEEES</sequence>
<evidence type="ECO:0000256" key="4">
    <source>
        <dbReference type="ARBA" id="ARBA00023015"/>
    </source>
</evidence>
<dbReference type="GO" id="GO:0003723">
    <property type="term" value="F:RNA binding"/>
    <property type="evidence" value="ECO:0007669"/>
    <property type="project" value="UniProtKB-UniRule"/>
</dbReference>
<dbReference type="InterPro" id="IPR035926">
    <property type="entry name" value="NusB-like_sf"/>
</dbReference>
<dbReference type="SUPFAM" id="SSF48013">
    <property type="entry name" value="NusB-like"/>
    <property type="match status" value="1"/>
</dbReference>
<dbReference type="GO" id="GO:0005829">
    <property type="term" value="C:cytosol"/>
    <property type="evidence" value="ECO:0007669"/>
    <property type="project" value="TreeGrafter"/>
</dbReference>
<comment type="caution">
    <text evidence="8">The sequence shown here is derived from an EMBL/GenBank/DDBJ whole genome shotgun (WGS) entry which is preliminary data.</text>
</comment>
<dbReference type="OrthoDB" id="9811381at2"/>
<feature type="domain" description="NusB/RsmB/TIM44" evidence="7">
    <location>
        <begin position="6"/>
        <end position="127"/>
    </location>
</feature>
<evidence type="ECO:0000256" key="1">
    <source>
        <dbReference type="ARBA" id="ARBA00005952"/>
    </source>
</evidence>